<dbReference type="EnsemblMetazoa" id="Aqu2.1.39437_001">
    <property type="protein sequence ID" value="Aqu2.1.39437_001"/>
    <property type="gene ID" value="Aqu2.1.39437"/>
</dbReference>
<sequence length="49" mass="5358">MFSWKSLKSGPFLDTTSLDYAQSAILIVLRVSLCLSRALSRPASSILIT</sequence>
<organism evidence="1">
    <name type="scientific">Amphimedon queenslandica</name>
    <name type="common">Sponge</name>
    <dbReference type="NCBI Taxonomy" id="400682"/>
    <lineage>
        <taxon>Eukaryota</taxon>
        <taxon>Metazoa</taxon>
        <taxon>Porifera</taxon>
        <taxon>Demospongiae</taxon>
        <taxon>Heteroscleromorpha</taxon>
        <taxon>Haplosclerida</taxon>
        <taxon>Niphatidae</taxon>
        <taxon>Amphimedon</taxon>
    </lineage>
</organism>
<reference evidence="1" key="1">
    <citation type="submission" date="2017-05" db="UniProtKB">
        <authorList>
            <consortium name="EnsemblMetazoa"/>
        </authorList>
    </citation>
    <scope>IDENTIFICATION</scope>
</reference>
<evidence type="ECO:0000313" key="1">
    <source>
        <dbReference type="EnsemblMetazoa" id="Aqu2.1.39437_001"/>
    </source>
</evidence>
<dbReference type="AlphaFoldDB" id="A0A1X7VIY2"/>
<dbReference type="InParanoid" id="A0A1X7VIY2"/>
<accession>A0A1X7VIY2</accession>
<name>A0A1X7VIY2_AMPQE</name>
<protein>
    <submittedName>
        <fullName evidence="1">Uncharacterized protein</fullName>
    </submittedName>
</protein>
<proteinExistence type="predicted"/>